<dbReference type="Gene3D" id="3.90.50.10">
    <property type="entry name" value="Photosynthetic Reaction Center, subunit H, domain 2"/>
    <property type="match status" value="1"/>
</dbReference>
<dbReference type="InterPro" id="IPR027275">
    <property type="entry name" value="PRC-brl_dom"/>
</dbReference>
<evidence type="ECO:0000259" key="3">
    <source>
        <dbReference type="Pfam" id="PF09557"/>
    </source>
</evidence>
<dbReference type="Proteomes" id="UP000501452">
    <property type="component" value="Chromosome"/>
</dbReference>
<dbReference type="RefSeq" id="WP_166178284.1">
    <property type="nucleotide sequence ID" value="NZ_CP045119.1"/>
</dbReference>
<dbReference type="GO" id="GO:0019684">
    <property type="term" value="P:photosynthesis, light reaction"/>
    <property type="evidence" value="ECO:0007669"/>
    <property type="project" value="InterPro"/>
</dbReference>
<organism evidence="4 5">
    <name type="scientific">Rubrobacter tropicus</name>
    <dbReference type="NCBI Taxonomy" id="2653851"/>
    <lineage>
        <taxon>Bacteria</taxon>
        <taxon>Bacillati</taxon>
        <taxon>Actinomycetota</taxon>
        <taxon>Rubrobacteria</taxon>
        <taxon>Rubrobacterales</taxon>
        <taxon>Rubrobacteraceae</taxon>
        <taxon>Rubrobacter</taxon>
    </lineage>
</organism>
<protein>
    <submittedName>
        <fullName evidence="4">DUF2382 domain-containing protein</fullName>
    </submittedName>
</protein>
<dbReference type="InterPro" id="IPR019060">
    <property type="entry name" value="DUF2382"/>
</dbReference>
<feature type="domain" description="DUF2382" evidence="3">
    <location>
        <begin position="138"/>
        <end position="244"/>
    </location>
</feature>
<evidence type="ECO:0000256" key="1">
    <source>
        <dbReference type="SAM" id="MobiDB-lite"/>
    </source>
</evidence>
<dbReference type="AlphaFoldDB" id="A0A6G8QD00"/>
<sequence length="253" mass="28528">MENRSDGFTAIEDRYAGYTVYDNSGSKIGKVDDLFLDENDQPEYFGVKMGFLGTSSTLIPADIATTDEANSTITVSSDKDAVKNGPAFDDDREITPEYENEVRSYYGLGAAQTQSTGSYDTYEEPRSEVTHDDELRVQRSEEELRAGTREREAGAMRVRKRVRTDRERIEVPVKHEEVSVERVPVSGEATEAQIGEEEVSVPVTEEEVVTDKRAVAKEEVRLRKDVVEDTEVVEDDVRREEIDVEDATTRRNV</sequence>
<keyword evidence="5" id="KW-1185">Reference proteome</keyword>
<feature type="compositionally biased region" description="Basic and acidic residues" evidence="1">
    <location>
        <begin position="123"/>
        <end position="132"/>
    </location>
</feature>
<gene>
    <name evidence="4" type="ORF">GBA63_17650</name>
</gene>
<feature type="domain" description="PRC-barrel" evidence="2">
    <location>
        <begin position="17"/>
        <end position="81"/>
    </location>
</feature>
<evidence type="ECO:0000313" key="5">
    <source>
        <dbReference type="Proteomes" id="UP000501452"/>
    </source>
</evidence>
<dbReference type="PANTHER" id="PTHR38463">
    <property type="entry name" value="STRESS RESPONSE PROTEIN YSNF"/>
    <property type="match status" value="1"/>
</dbReference>
<dbReference type="Pfam" id="PF05239">
    <property type="entry name" value="PRC"/>
    <property type="match status" value="1"/>
</dbReference>
<dbReference type="InterPro" id="IPR011033">
    <property type="entry name" value="PRC_barrel-like_sf"/>
</dbReference>
<feature type="region of interest" description="Disordered" evidence="1">
    <location>
        <begin position="108"/>
        <end position="132"/>
    </location>
</feature>
<dbReference type="Pfam" id="PF09557">
    <property type="entry name" value="DUF2382"/>
    <property type="match status" value="1"/>
</dbReference>
<dbReference type="InterPro" id="IPR052967">
    <property type="entry name" value="Stress_Response_Assoc"/>
</dbReference>
<accession>A0A6G8QD00</accession>
<dbReference type="InterPro" id="IPR014747">
    <property type="entry name" value="Bac_photo_RC_H_C"/>
</dbReference>
<dbReference type="KEGG" id="rub:GBA63_17650"/>
<dbReference type="GO" id="GO:0030077">
    <property type="term" value="C:plasma membrane light-harvesting complex"/>
    <property type="evidence" value="ECO:0007669"/>
    <property type="project" value="InterPro"/>
</dbReference>
<dbReference type="SUPFAM" id="SSF50346">
    <property type="entry name" value="PRC-barrel domain"/>
    <property type="match status" value="1"/>
</dbReference>
<proteinExistence type="predicted"/>
<dbReference type="NCBIfam" id="TIGR02271">
    <property type="entry name" value="YsnF/AvaK domain"/>
    <property type="match status" value="1"/>
</dbReference>
<name>A0A6G8QD00_9ACTN</name>
<dbReference type="PANTHER" id="PTHR38463:SF1">
    <property type="entry name" value="STRESS RESPONSE PROTEIN YSNF"/>
    <property type="match status" value="1"/>
</dbReference>
<evidence type="ECO:0000259" key="2">
    <source>
        <dbReference type="Pfam" id="PF05239"/>
    </source>
</evidence>
<evidence type="ECO:0000313" key="4">
    <source>
        <dbReference type="EMBL" id="QIN84271.1"/>
    </source>
</evidence>
<dbReference type="EMBL" id="CP045119">
    <property type="protein sequence ID" value="QIN84271.1"/>
    <property type="molecule type" value="Genomic_DNA"/>
</dbReference>
<reference evidence="4 5" key="1">
    <citation type="submission" date="2019-10" db="EMBL/GenBank/DDBJ databases">
        <title>Rubrobacter sp nov SCSIO 52090 isolated from a deep-sea sediment in the South China Sea.</title>
        <authorList>
            <person name="Chen R.W."/>
        </authorList>
    </citation>
    <scope>NUCLEOTIDE SEQUENCE [LARGE SCALE GENOMIC DNA]</scope>
    <source>
        <strain evidence="4 5">SCSIO 52909</strain>
    </source>
</reference>